<dbReference type="InterPro" id="IPR011032">
    <property type="entry name" value="GroES-like_sf"/>
</dbReference>
<evidence type="ECO:0000313" key="3">
    <source>
        <dbReference type="Proteomes" id="UP001596505"/>
    </source>
</evidence>
<gene>
    <name evidence="2" type="ORF">ACFQRG_21530</name>
</gene>
<dbReference type="NCBIfam" id="TIGR02823">
    <property type="entry name" value="oxido_YhdH"/>
    <property type="match status" value="1"/>
</dbReference>
<dbReference type="SUPFAM" id="SSF50129">
    <property type="entry name" value="GroES-like"/>
    <property type="match status" value="1"/>
</dbReference>
<protein>
    <submittedName>
        <fullName evidence="2">Acryloyl-CoA reductase</fullName>
        <ecNumber evidence="2">1.3.1.95</ecNumber>
    </submittedName>
</protein>
<organism evidence="2 3">
    <name type="scientific">Scopulibacillus cellulosilyticus</name>
    <dbReference type="NCBI Taxonomy" id="2665665"/>
    <lineage>
        <taxon>Bacteria</taxon>
        <taxon>Bacillati</taxon>
        <taxon>Bacillota</taxon>
        <taxon>Bacilli</taxon>
        <taxon>Bacillales</taxon>
        <taxon>Sporolactobacillaceae</taxon>
        <taxon>Scopulibacillus</taxon>
    </lineage>
</organism>
<dbReference type="InterPro" id="IPR013149">
    <property type="entry name" value="ADH-like_C"/>
</dbReference>
<dbReference type="CDD" id="cd08289">
    <property type="entry name" value="MDR_yhfp_like"/>
    <property type="match status" value="1"/>
</dbReference>
<dbReference type="InterPro" id="IPR013154">
    <property type="entry name" value="ADH-like_N"/>
</dbReference>
<evidence type="ECO:0000313" key="2">
    <source>
        <dbReference type="EMBL" id="MFC7395494.1"/>
    </source>
</evidence>
<dbReference type="Pfam" id="PF08240">
    <property type="entry name" value="ADH_N"/>
    <property type="match status" value="1"/>
</dbReference>
<sequence length="336" mass="36050">MSQLFNALVVNKQNDQFSVGVEKLNLQDLPEGEVLIRVHYSGVNYKDSLAAIPNGNIVRTYPFVPGIDLAGVVISSDDPRFKEGDEVIATSYEIGVSHFGGYSEYACIPAKWIVPLPKGLSLKEAMIIGTAGFTAALSVQRLEENKVSPEKGKVLVTGATGGVGSFAVSILSALGYQVEASTGKESEYDYLQKLGAASIISRDEVYDGKIKALGKQKWAAAVDPVGGEPLASVLSQIQYGGSVAVSGLTAGTNLPSTVFPFILRGVNLLGIDSVYCPMEMRLKTWDRLVTDFKPSNLEDFIQQEVTLDQLPDVLPTLLKGQARGRTVVNMTSSLSR</sequence>
<feature type="domain" description="Enoyl reductase (ER)" evidence="1">
    <location>
        <begin position="12"/>
        <end position="328"/>
    </location>
</feature>
<dbReference type="InterPro" id="IPR020843">
    <property type="entry name" value="ER"/>
</dbReference>
<dbReference type="InterPro" id="IPR051397">
    <property type="entry name" value="Zn-ADH-like_protein"/>
</dbReference>
<evidence type="ECO:0000259" key="1">
    <source>
        <dbReference type="SMART" id="SM00829"/>
    </source>
</evidence>
<dbReference type="EMBL" id="JBHTCO010000045">
    <property type="protein sequence ID" value="MFC7395494.1"/>
    <property type="molecule type" value="Genomic_DNA"/>
</dbReference>
<keyword evidence="2" id="KW-0560">Oxidoreductase</keyword>
<dbReference type="Gene3D" id="3.40.50.720">
    <property type="entry name" value="NAD(P)-binding Rossmann-like Domain"/>
    <property type="match status" value="1"/>
</dbReference>
<dbReference type="Proteomes" id="UP001596505">
    <property type="component" value="Unassembled WGS sequence"/>
</dbReference>
<dbReference type="InterPro" id="IPR014188">
    <property type="entry name" value="Acrylyl-CoA_reductase_AcuI"/>
</dbReference>
<dbReference type="PANTHER" id="PTHR43677">
    <property type="entry name" value="SHORT-CHAIN DEHYDROGENASE/REDUCTASE"/>
    <property type="match status" value="1"/>
</dbReference>
<comment type="caution">
    <text evidence="2">The sequence shown here is derived from an EMBL/GenBank/DDBJ whole genome shotgun (WGS) entry which is preliminary data.</text>
</comment>
<proteinExistence type="predicted"/>
<dbReference type="EC" id="1.3.1.95" evidence="2"/>
<dbReference type="PANTHER" id="PTHR43677:SF1">
    <property type="entry name" value="ACRYLYL-COA REDUCTASE ACUI-RELATED"/>
    <property type="match status" value="1"/>
</dbReference>
<name>A0ABW2Q1H3_9BACL</name>
<keyword evidence="3" id="KW-1185">Reference proteome</keyword>
<dbReference type="GO" id="GO:0043958">
    <property type="term" value="F:acryloyl-CoA reductase (NADH) activity"/>
    <property type="evidence" value="ECO:0007669"/>
    <property type="project" value="UniProtKB-EC"/>
</dbReference>
<dbReference type="RefSeq" id="WP_380970181.1">
    <property type="nucleotide sequence ID" value="NZ_JBHTCO010000045.1"/>
</dbReference>
<accession>A0ABW2Q1H3</accession>
<dbReference type="SUPFAM" id="SSF51735">
    <property type="entry name" value="NAD(P)-binding Rossmann-fold domains"/>
    <property type="match status" value="1"/>
</dbReference>
<dbReference type="Gene3D" id="3.90.180.10">
    <property type="entry name" value="Medium-chain alcohol dehydrogenases, catalytic domain"/>
    <property type="match status" value="1"/>
</dbReference>
<dbReference type="SMART" id="SM00829">
    <property type="entry name" value="PKS_ER"/>
    <property type="match status" value="1"/>
</dbReference>
<dbReference type="Pfam" id="PF00107">
    <property type="entry name" value="ADH_zinc_N"/>
    <property type="match status" value="1"/>
</dbReference>
<reference evidence="3" key="1">
    <citation type="journal article" date="2019" name="Int. J. Syst. Evol. Microbiol.">
        <title>The Global Catalogue of Microorganisms (GCM) 10K type strain sequencing project: providing services to taxonomists for standard genome sequencing and annotation.</title>
        <authorList>
            <consortium name="The Broad Institute Genomics Platform"/>
            <consortium name="The Broad Institute Genome Sequencing Center for Infectious Disease"/>
            <person name="Wu L."/>
            <person name="Ma J."/>
        </authorList>
    </citation>
    <scope>NUCLEOTIDE SEQUENCE [LARGE SCALE GENOMIC DNA]</scope>
    <source>
        <strain evidence="3">CGMCC 1.16305</strain>
    </source>
</reference>
<dbReference type="InterPro" id="IPR036291">
    <property type="entry name" value="NAD(P)-bd_dom_sf"/>
</dbReference>